<organism evidence="1">
    <name type="scientific">Brassica oleracea</name>
    <name type="common">Wild cabbage</name>
    <dbReference type="NCBI Taxonomy" id="3712"/>
    <lineage>
        <taxon>Eukaryota</taxon>
        <taxon>Viridiplantae</taxon>
        <taxon>Streptophyta</taxon>
        <taxon>Embryophyta</taxon>
        <taxon>Tracheophyta</taxon>
        <taxon>Spermatophyta</taxon>
        <taxon>Magnoliopsida</taxon>
        <taxon>eudicotyledons</taxon>
        <taxon>Gunneridae</taxon>
        <taxon>Pentapetalae</taxon>
        <taxon>rosids</taxon>
        <taxon>malvids</taxon>
        <taxon>Brassicales</taxon>
        <taxon>Brassicaceae</taxon>
        <taxon>Brassiceae</taxon>
        <taxon>Brassica</taxon>
    </lineage>
</organism>
<name>A0A3P6C863_BRAOL</name>
<evidence type="ECO:0000313" key="1">
    <source>
        <dbReference type="EMBL" id="VDD09344.1"/>
    </source>
</evidence>
<dbReference type="PANTHER" id="PTHR31293:SF12">
    <property type="entry name" value="RNI-LIKE SUPERFAMILY PROTEIN"/>
    <property type="match status" value="1"/>
</dbReference>
<evidence type="ECO:0008006" key="2">
    <source>
        <dbReference type="Google" id="ProtNLM"/>
    </source>
</evidence>
<proteinExistence type="predicted"/>
<protein>
    <recommendedName>
        <fullName evidence="2">FBD domain-containing protein</fullName>
    </recommendedName>
</protein>
<accession>A0A3P6C863</accession>
<gene>
    <name evidence="1" type="ORF">BOLC4T24795H</name>
</gene>
<dbReference type="PANTHER" id="PTHR31293">
    <property type="entry name" value="RNI-LIKE SUPERFAMILY PROTEIN"/>
    <property type="match status" value="1"/>
</dbReference>
<sequence length="290" mass="33166">MVELGGHLGCLFQISPKCSKIITYLQITPDLINIINRLYNIIIISKNTYKPWIKVDQIHGILLDLKRVPVVNWKTKLKTLNLESFMFEKDEIGFAKLLSGCPNDWDSCYVSSCYVSSKTLKRLMPCSSSAGENPKRVSFDTPNVVYFEYSDNIAYKYPVLNFDSLVEAHIDIKMTYNQKHYFTHGLDSNEEAEIFSDPKVLLMGICNVKTLYISYRTLETLNFFCEAIPVFDSFPHLTIDSHTSLVGWKSLPELLQNSPNLETLVFKGLNSITTLQMNVGYQDDLRSLTK</sequence>
<reference evidence="1" key="1">
    <citation type="submission" date="2018-11" db="EMBL/GenBank/DDBJ databases">
        <authorList>
            <consortium name="Genoscope - CEA"/>
            <person name="William W."/>
        </authorList>
    </citation>
    <scope>NUCLEOTIDE SEQUENCE</scope>
</reference>
<dbReference type="InterPro" id="IPR013101">
    <property type="entry name" value="LRR_PRU1-like"/>
</dbReference>
<dbReference type="AlphaFoldDB" id="A0A3P6C863"/>
<dbReference type="Pfam" id="PF07723">
    <property type="entry name" value="LRR_2"/>
    <property type="match status" value="1"/>
</dbReference>
<dbReference type="EMBL" id="LR031873">
    <property type="protein sequence ID" value="VDD09344.1"/>
    <property type="molecule type" value="Genomic_DNA"/>
</dbReference>
<dbReference type="InterPro" id="IPR055294">
    <property type="entry name" value="FBL60-like"/>
</dbReference>